<dbReference type="InterPro" id="IPR050109">
    <property type="entry name" value="HTH-type_TetR-like_transc_reg"/>
</dbReference>
<dbReference type="PANTHER" id="PTHR30055">
    <property type="entry name" value="HTH-TYPE TRANSCRIPTIONAL REGULATOR RUTR"/>
    <property type="match status" value="1"/>
</dbReference>
<keyword evidence="1 2" id="KW-0238">DNA-binding</keyword>
<gene>
    <name evidence="4" type="ORF">SAMN04488112_11278</name>
</gene>
<dbReference type="Proteomes" id="UP000199387">
    <property type="component" value="Unassembled WGS sequence"/>
</dbReference>
<dbReference type="OrthoDB" id="9780939at2"/>
<evidence type="ECO:0000256" key="2">
    <source>
        <dbReference type="PROSITE-ProRule" id="PRU00335"/>
    </source>
</evidence>
<dbReference type="Gene3D" id="1.10.10.60">
    <property type="entry name" value="Homeodomain-like"/>
    <property type="match status" value="1"/>
</dbReference>
<dbReference type="EMBL" id="FMZA01000012">
    <property type="protein sequence ID" value="SDC64897.1"/>
    <property type="molecule type" value="Genomic_DNA"/>
</dbReference>
<protein>
    <submittedName>
        <fullName evidence="4">Transcriptional regulator, TetR family</fullName>
    </submittedName>
</protein>
<organism evidence="4 5">
    <name type="scientific">Melghirimyces thermohalophilus</name>
    <dbReference type="NCBI Taxonomy" id="1236220"/>
    <lineage>
        <taxon>Bacteria</taxon>
        <taxon>Bacillati</taxon>
        <taxon>Bacillota</taxon>
        <taxon>Bacilli</taxon>
        <taxon>Bacillales</taxon>
        <taxon>Thermoactinomycetaceae</taxon>
        <taxon>Melghirimyces</taxon>
    </lineage>
</organism>
<dbReference type="GO" id="GO:0003700">
    <property type="term" value="F:DNA-binding transcription factor activity"/>
    <property type="evidence" value="ECO:0007669"/>
    <property type="project" value="TreeGrafter"/>
</dbReference>
<dbReference type="SUPFAM" id="SSF48498">
    <property type="entry name" value="Tetracyclin repressor-like, C-terminal domain"/>
    <property type="match status" value="1"/>
</dbReference>
<dbReference type="InterPro" id="IPR009057">
    <property type="entry name" value="Homeodomain-like_sf"/>
</dbReference>
<feature type="DNA-binding region" description="H-T-H motif" evidence="2">
    <location>
        <begin position="33"/>
        <end position="52"/>
    </location>
</feature>
<evidence type="ECO:0000256" key="1">
    <source>
        <dbReference type="ARBA" id="ARBA00023125"/>
    </source>
</evidence>
<dbReference type="SUPFAM" id="SSF46689">
    <property type="entry name" value="Homeodomain-like"/>
    <property type="match status" value="1"/>
</dbReference>
<dbReference type="STRING" id="1236220.SAMN04488112_11278"/>
<accession>A0A1G6NBW1</accession>
<dbReference type="InterPro" id="IPR001647">
    <property type="entry name" value="HTH_TetR"/>
</dbReference>
<dbReference type="PANTHER" id="PTHR30055:SF226">
    <property type="entry name" value="HTH-TYPE TRANSCRIPTIONAL REGULATOR PKSA"/>
    <property type="match status" value="1"/>
</dbReference>
<evidence type="ECO:0000313" key="5">
    <source>
        <dbReference type="Proteomes" id="UP000199387"/>
    </source>
</evidence>
<dbReference type="PRINTS" id="PR00455">
    <property type="entry name" value="HTHTETR"/>
</dbReference>
<feature type="domain" description="HTH tetR-type" evidence="3">
    <location>
        <begin position="10"/>
        <end position="70"/>
    </location>
</feature>
<dbReference type="PROSITE" id="PS50977">
    <property type="entry name" value="HTH_TETR_2"/>
    <property type="match status" value="1"/>
</dbReference>
<evidence type="ECO:0000259" key="3">
    <source>
        <dbReference type="PROSITE" id="PS50977"/>
    </source>
</evidence>
<dbReference type="GO" id="GO:0000976">
    <property type="term" value="F:transcription cis-regulatory region binding"/>
    <property type="evidence" value="ECO:0007669"/>
    <property type="project" value="TreeGrafter"/>
</dbReference>
<evidence type="ECO:0000313" key="4">
    <source>
        <dbReference type="EMBL" id="SDC64897.1"/>
    </source>
</evidence>
<proteinExistence type="predicted"/>
<reference evidence="4 5" key="1">
    <citation type="submission" date="2016-10" db="EMBL/GenBank/DDBJ databases">
        <authorList>
            <person name="de Groot N.N."/>
        </authorList>
    </citation>
    <scope>NUCLEOTIDE SEQUENCE [LARGE SCALE GENOMIC DNA]</scope>
    <source>
        <strain evidence="4 5">DSM 45514</strain>
    </source>
</reference>
<keyword evidence="5" id="KW-1185">Reference proteome</keyword>
<dbReference type="InterPro" id="IPR023772">
    <property type="entry name" value="DNA-bd_HTH_TetR-type_CS"/>
</dbReference>
<dbReference type="PROSITE" id="PS01081">
    <property type="entry name" value="HTH_TETR_1"/>
    <property type="match status" value="1"/>
</dbReference>
<dbReference type="Gene3D" id="1.10.357.10">
    <property type="entry name" value="Tetracycline Repressor, domain 2"/>
    <property type="match status" value="1"/>
</dbReference>
<dbReference type="RefSeq" id="WP_091570531.1">
    <property type="nucleotide sequence ID" value="NZ_FMZA01000012.1"/>
</dbReference>
<dbReference type="AlphaFoldDB" id="A0A1G6NBW1"/>
<dbReference type="InterPro" id="IPR036271">
    <property type="entry name" value="Tet_transcr_reg_TetR-rel_C_sf"/>
</dbReference>
<name>A0A1G6NBW1_9BACL</name>
<dbReference type="Pfam" id="PF00440">
    <property type="entry name" value="TetR_N"/>
    <property type="match status" value="1"/>
</dbReference>
<sequence length="210" mass="24984">MTEKFAALHPDKQRKIINAALQEFAEHGYEQASTNRIVKKAEIGKGMLFYYFRSKQELYRYLIDYSLNIVRQHYLQRIDTSESDFIQRLEQAAHLKMDAMIDHPHVFQFMGTFLLTPENELAADQKKRIESLQRLGEEKLYKGVDVTLFRDDVDVEKAYQLIRWAIEGYQNELKTRFQGQKMTAISLEPLWEEFYQYMDVLKTIFYKSKG</sequence>